<evidence type="ECO:0000313" key="2">
    <source>
        <dbReference type="EMBL" id="ODN86800.1"/>
    </source>
</evidence>
<evidence type="ECO:0008006" key="4">
    <source>
        <dbReference type="Google" id="ProtNLM"/>
    </source>
</evidence>
<feature type="region of interest" description="Disordered" evidence="1">
    <location>
        <begin position="391"/>
        <end position="414"/>
    </location>
</feature>
<reference evidence="2 3" key="1">
    <citation type="submission" date="2016-06" db="EMBL/GenBank/DDBJ databases">
        <title>Evolution of pathogenesis and genome organization in the Tremellales.</title>
        <authorList>
            <person name="Cuomo C."/>
            <person name="Litvintseva A."/>
            <person name="Heitman J."/>
            <person name="Chen Y."/>
            <person name="Sun S."/>
            <person name="Springer D."/>
            <person name="Dromer F."/>
            <person name="Young S."/>
            <person name="Zeng Q."/>
            <person name="Chapman S."/>
            <person name="Gujja S."/>
            <person name="Saif S."/>
            <person name="Birren B."/>
        </authorList>
    </citation>
    <scope>NUCLEOTIDE SEQUENCE [LARGE SCALE GENOMIC DNA]</scope>
    <source>
        <strain evidence="2 3">CBS 7118</strain>
    </source>
</reference>
<comment type="caution">
    <text evidence="2">The sequence shown here is derived from an EMBL/GenBank/DDBJ whole genome shotgun (WGS) entry which is preliminary data.</text>
</comment>
<dbReference type="OrthoDB" id="423313at2759"/>
<dbReference type="GeneID" id="30196373"/>
<evidence type="ECO:0000256" key="1">
    <source>
        <dbReference type="SAM" id="MobiDB-lite"/>
    </source>
</evidence>
<evidence type="ECO:0000313" key="3">
    <source>
        <dbReference type="Proteomes" id="UP000094819"/>
    </source>
</evidence>
<accession>A0A1E3IDX6</accession>
<organism evidence="2 3">
    <name type="scientific">Cryptococcus wingfieldii CBS 7118</name>
    <dbReference type="NCBI Taxonomy" id="1295528"/>
    <lineage>
        <taxon>Eukaryota</taxon>
        <taxon>Fungi</taxon>
        <taxon>Dikarya</taxon>
        <taxon>Basidiomycota</taxon>
        <taxon>Agaricomycotina</taxon>
        <taxon>Tremellomycetes</taxon>
        <taxon>Tremellales</taxon>
        <taxon>Cryptococcaceae</taxon>
        <taxon>Cryptococcus</taxon>
    </lineage>
</organism>
<feature type="compositionally biased region" description="Polar residues" evidence="1">
    <location>
        <begin position="89"/>
        <end position="104"/>
    </location>
</feature>
<proteinExistence type="predicted"/>
<protein>
    <recommendedName>
        <fullName evidence="4">Thioredoxin-like fold domain-containing protein</fullName>
    </recommendedName>
</protein>
<keyword evidence="3" id="KW-1185">Reference proteome</keyword>
<feature type="region of interest" description="Disordered" evidence="1">
    <location>
        <begin position="1"/>
        <end position="106"/>
    </location>
</feature>
<dbReference type="EMBL" id="AWGH01000030">
    <property type="protein sequence ID" value="ODN86800.1"/>
    <property type="molecule type" value="Genomic_DNA"/>
</dbReference>
<feature type="compositionally biased region" description="Low complexity" evidence="1">
    <location>
        <begin position="1"/>
        <end position="10"/>
    </location>
</feature>
<dbReference type="RefSeq" id="XP_019028792.1">
    <property type="nucleotide sequence ID" value="XM_019179175.1"/>
</dbReference>
<name>A0A1E3IDX6_9TREE</name>
<gene>
    <name evidence="2" type="ORF">L198_07162</name>
</gene>
<dbReference type="Proteomes" id="UP000094819">
    <property type="component" value="Unassembled WGS sequence"/>
</dbReference>
<dbReference type="AlphaFoldDB" id="A0A1E3IDX6"/>
<sequence>MSSPIHSFLFSPPPSPPSRGSDQDHNHGLTSLKSLLLPVEFIPRSSSEKGRSPRTPSQSRLGFETLSLPSPRGLSTDSEATPKARRRSVASTTITHQPINVPSSPQVPFPSTIPKPFLRILFLACVVLSSALIMYEFPAMRPHGIARGIASEGGRGFVELMDPLGEEAYYQPPQTQGARMLWGRKSVREESVVMEQLAQEVVAVAAHPKATRPALRARPLPESHKLLALQSYILSSAYNVVPSSVDPSLPLDANTILGIGSHKLGALGGERETAWLKDVEGEWADEVVIWYGGDGASQYPHSVLDIIESTHNSNRHPTFIPVHARSDRETILAIFARLGLPLAQSPIIMIDNKPIVGDLETLEEMKLSGELGRRLTSVGWKHVEKKVGSKPKMAVIKKQPPTDQEEAEEALVEA</sequence>
<feature type="compositionally biased region" description="Acidic residues" evidence="1">
    <location>
        <begin position="403"/>
        <end position="414"/>
    </location>
</feature>